<comment type="cofactor">
    <cofactor evidence="7">
        <name>a divalent metal cation</name>
        <dbReference type="ChEBI" id="CHEBI:60240"/>
    </cofactor>
    <text evidence="7">Binds 1 divalent metal cation per subunit.</text>
</comment>
<evidence type="ECO:0000256" key="2">
    <source>
        <dbReference type="ARBA" id="ARBA00022723"/>
    </source>
</evidence>
<dbReference type="Pfam" id="PF01979">
    <property type="entry name" value="Amidohydro_1"/>
    <property type="match status" value="1"/>
</dbReference>
<keyword evidence="2 7" id="KW-0479">Metal-binding</keyword>
<keyword evidence="4 5" id="KW-0119">Carbohydrate metabolism</keyword>
<dbReference type="GO" id="GO:0008448">
    <property type="term" value="F:N-acetylglucosamine-6-phosphate deacetylase activity"/>
    <property type="evidence" value="ECO:0007669"/>
    <property type="project" value="UniProtKB-EC"/>
</dbReference>
<feature type="domain" description="Amidohydrolase-related" evidence="8">
    <location>
        <begin position="46"/>
        <end position="386"/>
    </location>
</feature>
<protein>
    <submittedName>
        <fullName evidence="9">N-acetylglucosamine-6-phosphate deacetylase</fullName>
        <ecNumber evidence="9">3.5.1.25</ecNumber>
    </submittedName>
</protein>
<dbReference type="InterPro" id="IPR032466">
    <property type="entry name" value="Metal_Hydrolase"/>
</dbReference>
<evidence type="ECO:0000256" key="3">
    <source>
        <dbReference type="ARBA" id="ARBA00022801"/>
    </source>
</evidence>
<evidence type="ECO:0000256" key="5">
    <source>
        <dbReference type="PIRNR" id="PIRNR038994"/>
    </source>
</evidence>
<keyword evidence="10" id="KW-1185">Reference proteome</keyword>
<dbReference type="Gene3D" id="3.20.20.140">
    <property type="entry name" value="Metal-dependent hydrolases"/>
    <property type="match status" value="1"/>
</dbReference>
<dbReference type="PANTHER" id="PTHR11113:SF14">
    <property type="entry name" value="N-ACETYLGLUCOSAMINE-6-PHOSPHATE DEACETYLASE"/>
    <property type="match status" value="1"/>
</dbReference>
<dbReference type="InterPro" id="IPR006680">
    <property type="entry name" value="Amidohydro-rel"/>
</dbReference>
<dbReference type="InterPro" id="IPR011059">
    <property type="entry name" value="Metal-dep_hydrolase_composite"/>
</dbReference>
<organism evidence="9 10">
    <name type="scientific">Irregularibacter muris</name>
    <dbReference type="NCBI Taxonomy" id="1796619"/>
    <lineage>
        <taxon>Bacteria</taxon>
        <taxon>Bacillati</taxon>
        <taxon>Bacillota</taxon>
        <taxon>Clostridia</taxon>
        <taxon>Eubacteriales</taxon>
        <taxon>Eubacteriaceae</taxon>
        <taxon>Irregularibacter</taxon>
    </lineage>
</organism>
<proteinExistence type="inferred from homology"/>
<evidence type="ECO:0000259" key="8">
    <source>
        <dbReference type="Pfam" id="PF01979"/>
    </source>
</evidence>
<dbReference type="GO" id="GO:0006046">
    <property type="term" value="P:N-acetylglucosamine catabolic process"/>
    <property type="evidence" value="ECO:0007669"/>
    <property type="project" value="TreeGrafter"/>
</dbReference>
<dbReference type="SUPFAM" id="SSF51556">
    <property type="entry name" value="Metallo-dependent hydrolases"/>
    <property type="match status" value="1"/>
</dbReference>
<dbReference type="PIRSF" id="PIRSF038994">
    <property type="entry name" value="NagA"/>
    <property type="match status" value="1"/>
</dbReference>
<dbReference type="Gene3D" id="2.30.40.10">
    <property type="entry name" value="Urease, subunit C, domain 1"/>
    <property type="match status" value="1"/>
</dbReference>
<accession>A0AAE3HDR7</accession>
<feature type="binding site" evidence="7">
    <location>
        <position position="216"/>
    </location>
    <ligand>
        <name>Zn(2+)</name>
        <dbReference type="ChEBI" id="CHEBI:29105"/>
    </ligand>
</feature>
<evidence type="ECO:0000313" key="10">
    <source>
        <dbReference type="Proteomes" id="UP001205748"/>
    </source>
</evidence>
<comment type="similarity">
    <text evidence="1 5">Belongs to the metallo-dependent hydrolases superfamily. NagA family.</text>
</comment>
<dbReference type="NCBIfam" id="TIGR00221">
    <property type="entry name" value="nagA"/>
    <property type="match status" value="1"/>
</dbReference>
<name>A0AAE3HDR7_9FIRM</name>
<evidence type="ECO:0000256" key="1">
    <source>
        <dbReference type="ARBA" id="ARBA00010716"/>
    </source>
</evidence>
<dbReference type="SUPFAM" id="SSF51338">
    <property type="entry name" value="Composite domain of metallo-dependent hydrolases"/>
    <property type="match status" value="1"/>
</dbReference>
<dbReference type="GO" id="GO:0046872">
    <property type="term" value="F:metal ion binding"/>
    <property type="evidence" value="ECO:0007669"/>
    <property type="project" value="UniProtKB-KW"/>
</dbReference>
<keyword evidence="3 5" id="KW-0378">Hydrolase</keyword>
<sequence length="399" mass="44681">MFLYSENIYTPEGFQKGYLNIEHGKIKGIVQEVDEKEDVVDYTNGIIIPGFIDMHIHGWATGSFKFQGDKKALQNMSKGLVKVGVTSYLASTATNAVEKLKKQASDAREFMEEWIPEKGSQVLGIHLEGPFINKEYKGMQKEEYCIDPSIEITESLLESAGEGNVKLMTLAPELPNADRVITYLHEKGIQVSIGHSAAEFEDIARVKDLGVGGFTHTFSGMRGFHHRRLGVVGAAMYFEDMYAEFSKQTGMTVKPEAFAIVYRLKGPEKIILSTDCTGLAQVKEPFYHYIRKCTFSPYGEDSLKCVYDDGREEIINKYEYDNVKDVELSYLGSIQNVVKNVKASVSDIVKMTSENPAKYLGVDSYKGSIEAGKDADVIIIDDEWNLLDTYVKGVKQDIQ</sequence>
<feature type="binding site" evidence="7">
    <location>
        <position position="128"/>
    </location>
    <ligand>
        <name>Zn(2+)</name>
        <dbReference type="ChEBI" id="CHEBI:29105"/>
    </ligand>
</feature>
<dbReference type="PANTHER" id="PTHR11113">
    <property type="entry name" value="N-ACETYLGLUCOSAMINE-6-PHOSPHATE DEACETYLASE"/>
    <property type="match status" value="1"/>
</dbReference>
<dbReference type="AlphaFoldDB" id="A0AAE3HDR7"/>
<dbReference type="EMBL" id="JANKAS010000003">
    <property type="protein sequence ID" value="MCR1898256.1"/>
    <property type="molecule type" value="Genomic_DNA"/>
</dbReference>
<dbReference type="InterPro" id="IPR003764">
    <property type="entry name" value="GlcNAc_6-P_deAcase"/>
</dbReference>
<gene>
    <name evidence="9" type="primary">nagA</name>
    <name evidence="9" type="ORF">NSA47_04540</name>
</gene>
<evidence type="ECO:0000256" key="7">
    <source>
        <dbReference type="PIRSR" id="PIRSR038994-3"/>
    </source>
</evidence>
<evidence type="ECO:0000256" key="4">
    <source>
        <dbReference type="ARBA" id="ARBA00023277"/>
    </source>
</evidence>
<reference evidence="9" key="1">
    <citation type="submission" date="2022-07" db="EMBL/GenBank/DDBJ databases">
        <title>Enhanced cultured diversity of the mouse gut microbiota enables custom-made synthetic communities.</title>
        <authorList>
            <person name="Afrizal A."/>
        </authorList>
    </citation>
    <scope>NUCLEOTIDE SEQUENCE</scope>
    <source>
        <strain evidence="9">DSM 28593</strain>
    </source>
</reference>
<dbReference type="Proteomes" id="UP001205748">
    <property type="component" value="Unassembled WGS sequence"/>
</dbReference>
<feature type="active site" description="Proton donor/acceptor" evidence="6">
    <location>
        <position position="275"/>
    </location>
</feature>
<evidence type="ECO:0000256" key="6">
    <source>
        <dbReference type="PIRSR" id="PIRSR038994-1"/>
    </source>
</evidence>
<feature type="binding site" evidence="7">
    <location>
        <position position="195"/>
    </location>
    <ligand>
        <name>Zn(2+)</name>
        <dbReference type="ChEBI" id="CHEBI:29105"/>
    </ligand>
</feature>
<dbReference type="RefSeq" id="WP_257529732.1">
    <property type="nucleotide sequence ID" value="NZ_JANKAS010000003.1"/>
</dbReference>
<comment type="caution">
    <text evidence="9">The sequence shown here is derived from an EMBL/GenBank/DDBJ whole genome shotgun (WGS) entry which is preliminary data.</text>
</comment>
<dbReference type="EC" id="3.5.1.25" evidence="9"/>
<evidence type="ECO:0000313" key="9">
    <source>
        <dbReference type="EMBL" id="MCR1898256.1"/>
    </source>
</evidence>